<dbReference type="AlphaFoldDB" id="J9H3G3"/>
<organism evidence="2">
    <name type="scientific">gut metagenome</name>
    <dbReference type="NCBI Taxonomy" id="749906"/>
    <lineage>
        <taxon>unclassified sequences</taxon>
        <taxon>metagenomes</taxon>
        <taxon>organismal metagenomes</taxon>
    </lineage>
</organism>
<comment type="caution">
    <text evidence="2">The sequence shown here is derived from an EMBL/GenBank/DDBJ whole genome shotgun (WGS) entry which is preliminary data.</text>
</comment>
<accession>J9H3G3</accession>
<keyword evidence="1" id="KW-1133">Transmembrane helix</keyword>
<proteinExistence type="predicted"/>
<sequence length="95" mass="11612">MLFLCFLIRYCGSVRFHFAYYAFSLWEYIIENNYLLNCFRFCHIGISINVWRSFRKHQTFLYYAIYKYILFSLPVVGRKVFLRAEYIQTCSKVAL</sequence>
<dbReference type="EMBL" id="AMCI01000682">
    <property type="protein sequence ID" value="EJX08195.1"/>
    <property type="molecule type" value="Genomic_DNA"/>
</dbReference>
<keyword evidence="1" id="KW-0472">Membrane</keyword>
<evidence type="ECO:0000313" key="2">
    <source>
        <dbReference type="EMBL" id="EJX08195.1"/>
    </source>
</evidence>
<evidence type="ECO:0000256" key="1">
    <source>
        <dbReference type="SAM" id="Phobius"/>
    </source>
</evidence>
<feature type="transmembrane region" description="Helical" evidence="1">
    <location>
        <begin position="60"/>
        <end position="77"/>
    </location>
</feature>
<keyword evidence="1" id="KW-0812">Transmembrane</keyword>
<protein>
    <submittedName>
        <fullName evidence="2">Membrane protein</fullName>
    </submittedName>
</protein>
<reference evidence="2" key="1">
    <citation type="journal article" date="2012" name="PLoS ONE">
        <title>Gene sets for utilization of primary and secondary nutrition supplies in the distal gut of endangered iberian lynx.</title>
        <authorList>
            <person name="Alcaide M."/>
            <person name="Messina E."/>
            <person name="Richter M."/>
            <person name="Bargiela R."/>
            <person name="Peplies J."/>
            <person name="Huws S.A."/>
            <person name="Newbold C.J."/>
            <person name="Golyshin P.N."/>
            <person name="Simon M.A."/>
            <person name="Lopez G."/>
            <person name="Yakimov M.M."/>
            <person name="Ferrer M."/>
        </authorList>
    </citation>
    <scope>NUCLEOTIDE SEQUENCE</scope>
</reference>
<name>J9H3G3_9ZZZZ</name>
<gene>
    <name evidence="2" type="ORF">EVA_03696</name>
</gene>